<dbReference type="EMBL" id="CAJPEV010001246">
    <property type="protein sequence ID" value="CAG0891595.1"/>
    <property type="molecule type" value="Genomic_DNA"/>
</dbReference>
<dbReference type="SMART" id="SM00020">
    <property type="entry name" value="Tryp_SPc"/>
    <property type="match status" value="1"/>
</dbReference>
<keyword evidence="5 14" id="KW-0732">Signal</keyword>
<feature type="domain" description="Peptidase S1" evidence="16">
    <location>
        <begin position="243"/>
        <end position="478"/>
    </location>
</feature>
<dbReference type="InterPro" id="IPR009003">
    <property type="entry name" value="Peptidase_S1_PA"/>
</dbReference>
<dbReference type="FunFam" id="2.40.10.10:FF:000120">
    <property type="entry name" value="Putative serine protease"/>
    <property type="match status" value="1"/>
</dbReference>
<keyword evidence="4 13" id="KW-0645">Protease</keyword>
<evidence type="ECO:0000259" key="15">
    <source>
        <dbReference type="PROSITE" id="PS50137"/>
    </source>
</evidence>
<dbReference type="PANTHER" id="PTHR24264:SF65">
    <property type="entry name" value="SRCR DOMAIN-CONTAINING PROTEIN"/>
    <property type="match status" value="1"/>
</dbReference>
<dbReference type="CDD" id="cd00190">
    <property type="entry name" value="Tryp_SPc"/>
    <property type="match status" value="1"/>
</dbReference>
<dbReference type="CDD" id="cd19862">
    <property type="entry name" value="DSRM_PRKRA-like_rpt1"/>
    <property type="match status" value="1"/>
</dbReference>
<keyword evidence="7" id="KW-0353">Hemolymph clotting</keyword>
<evidence type="ECO:0000256" key="14">
    <source>
        <dbReference type="SAM" id="SignalP"/>
    </source>
</evidence>
<evidence type="ECO:0000313" key="18">
    <source>
        <dbReference type="Proteomes" id="UP000677054"/>
    </source>
</evidence>
<dbReference type="GO" id="GO:0042381">
    <property type="term" value="P:hemolymph coagulation"/>
    <property type="evidence" value="ECO:0007669"/>
    <property type="project" value="UniProtKB-KW"/>
</dbReference>
<evidence type="ECO:0000313" key="17">
    <source>
        <dbReference type="EMBL" id="CAD7246812.1"/>
    </source>
</evidence>
<comment type="subcellular location">
    <subcellularLocation>
        <location evidence="1">Secreted</location>
    </subcellularLocation>
</comment>
<evidence type="ECO:0000256" key="5">
    <source>
        <dbReference type="ARBA" id="ARBA00022729"/>
    </source>
</evidence>
<dbReference type="GO" id="GO:0004252">
    <property type="term" value="F:serine-type endopeptidase activity"/>
    <property type="evidence" value="ECO:0007669"/>
    <property type="project" value="InterPro"/>
</dbReference>
<dbReference type="InterPro" id="IPR035914">
    <property type="entry name" value="Sperma_CUB_dom_sf"/>
</dbReference>
<dbReference type="InterPro" id="IPR014720">
    <property type="entry name" value="dsRBD_dom"/>
</dbReference>
<organism evidence="17">
    <name type="scientific">Darwinula stevensoni</name>
    <dbReference type="NCBI Taxonomy" id="69355"/>
    <lineage>
        <taxon>Eukaryota</taxon>
        <taxon>Metazoa</taxon>
        <taxon>Ecdysozoa</taxon>
        <taxon>Arthropoda</taxon>
        <taxon>Crustacea</taxon>
        <taxon>Oligostraca</taxon>
        <taxon>Ostracoda</taxon>
        <taxon>Podocopa</taxon>
        <taxon>Podocopida</taxon>
        <taxon>Darwinulocopina</taxon>
        <taxon>Darwinuloidea</taxon>
        <taxon>Darwinulidae</taxon>
        <taxon>Darwinula</taxon>
    </lineage>
</organism>
<dbReference type="SMART" id="SM00358">
    <property type="entry name" value="DSRM"/>
    <property type="match status" value="3"/>
</dbReference>
<keyword evidence="18" id="KW-1185">Reference proteome</keyword>
<evidence type="ECO:0000256" key="9">
    <source>
        <dbReference type="ARBA" id="ARBA00023157"/>
    </source>
</evidence>
<dbReference type="Pfam" id="PF00035">
    <property type="entry name" value="dsrm"/>
    <property type="match status" value="2"/>
</dbReference>
<feature type="chain" id="PRO_5036209759" description="limulus clotting factor C" evidence="14">
    <location>
        <begin position="20"/>
        <end position="914"/>
    </location>
</feature>
<dbReference type="PROSITE" id="PS50240">
    <property type="entry name" value="TRYPSIN_DOM"/>
    <property type="match status" value="1"/>
</dbReference>
<proteinExistence type="predicted"/>
<keyword evidence="9" id="KW-1015">Disulfide bond</keyword>
<dbReference type="GO" id="GO:0005615">
    <property type="term" value="C:extracellular space"/>
    <property type="evidence" value="ECO:0007669"/>
    <property type="project" value="TreeGrafter"/>
</dbReference>
<dbReference type="InterPro" id="IPR033116">
    <property type="entry name" value="TRYPSIN_SER"/>
</dbReference>
<dbReference type="Gene3D" id="3.30.160.20">
    <property type="match status" value="3"/>
</dbReference>
<dbReference type="Gene3D" id="2.40.10.10">
    <property type="entry name" value="Trypsin-like serine proteases"/>
    <property type="match status" value="1"/>
</dbReference>
<dbReference type="SUPFAM" id="SSF54768">
    <property type="entry name" value="dsRNA-binding domain-like"/>
    <property type="match status" value="3"/>
</dbReference>
<evidence type="ECO:0000256" key="1">
    <source>
        <dbReference type="ARBA" id="ARBA00004613"/>
    </source>
</evidence>
<dbReference type="InterPro" id="IPR001254">
    <property type="entry name" value="Trypsin_dom"/>
</dbReference>
<dbReference type="EC" id="3.4.21.84" evidence="11"/>
<dbReference type="InterPro" id="IPR018114">
    <property type="entry name" value="TRYPSIN_HIS"/>
</dbReference>
<accession>A0A7R9A754</accession>
<dbReference type="OrthoDB" id="5961559at2759"/>
<evidence type="ECO:0000256" key="6">
    <source>
        <dbReference type="ARBA" id="ARBA00022801"/>
    </source>
</evidence>
<comment type="catalytic activity">
    <reaction evidence="10">
        <text>Selective cleavage of 103-Arg-|-Ser-104 and 124-Ile-|-Ile-125 bonds in Limulus clotting factor B to form activated factor B. Cleavage of -Pro-Arg-|-Xaa- bonds in synthetic substrates.</text>
        <dbReference type="EC" id="3.4.21.84"/>
    </reaction>
</comment>
<dbReference type="GO" id="GO:0006508">
    <property type="term" value="P:proteolysis"/>
    <property type="evidence" value="ECO:0007669"/>
    <property type="project" value="UniProtKB-KW"/>
</dbReference>
<keyword evidence="2" id="KW-0964">Secreted</keyword>
<evidence type="ECO:0000256" key="13">
    <source>
        <dbReference type="RuleBase" id="RU363034"/>
    </source>
</evidence>
<keyword evidence="8 13" id="KW-0720">Serine protease</keyword>
<evidence type="ECO:0000256" key="7">
    <source>
        <dbReference type="ARBA" id="ARBA00022820"/>
    </source>
</evidence>
<evidence type="ECO:0000256" key="8">
    <source>
        <dbReference type="ARBA" id="ARBA00022825"/>
    </source>
</evidence>
<dbReference type="Proteomes" id="UP000677054">
    <property type="component" value="Unassembled WGS sequence"/>
</dbReference>
<dbReference type="AlphaFoldDB" id="A0A7R9A754"/>
<name>A0A7R9A754_9CRUS</name>
<dbReference type="InterPro" id="IPR001314">
    <property type="entry name" value="Peptidase_S1A"/>
</dbReference>
<evidence type="ECO:0000256" key="2">
    <source>
        <dbReference type="ARBA" id="ARBA00022525"/>
    </source>
</evidence>
<dbReference type="PROSITE" id="PS50137">
    <property type="entry name" value="DS_RBD"/>
    <property type="match status" value="3"/>
</dbReference>
<sequence>MNFPLYVILLMKVLSPAYSEVEVFPLLPSIKTGLPITPEDGSQGLPIIPKEIVNGSEGIPATQRNDTNGFQGLPITPKENVNGSEGLPFIIPEVPLGLPITPKQSQSQQYQINPGTAWTLNSPYYPTFFQNNVAVNQAMTLVTSPGYILRLTCQDYNIPCTGNDFFLFDLGDGTWYYLPCGSGQSSVSVKTSGNTLKVWRYFYTSTSKKYQCRIDTEVKSTSGSGQGTSIESCDCMLPGTNRIVGGNSVVPNSLPYQALINVDDGTYRQECGGTVIERHWILTAAHCVTGTNLKIKATLGEHDVTQASSTRKVYDVEKVFIHENYQYTSTSIKNDIALLKLTQPIDYTKGIRAACLPKRNLGNLTGKSGRVSGWGTTSFGGPSPKVLQQTYIPIVDNTVCSQPNVYGNRFSTIDICAFVNGKDACQGDSGGPMALEDGGKTYVVGVTSYGSGCGIYPGVYTRCEGTKGIPGWLTTLEFQRLDQNHQKALLFLMATEMYSSPLNGHLVQGHHMSGHTGVGNETGPFPISFPPRQGALPEISTGAGRGQLFGKRGGGKGGGAARKQIKPHKEGVRFLSIMSMNARLCVQQSSLLGFLSRDVFLDIRDVKMFTSCMEEQGLCPPKTPVSLLHEVCSRENWVPNYEMLDILGAVHEPVYKFQLTVKDYVEIGEGTSMKKAKHQAARAMLVNLLGSDEEVTRALNATDLGTHVDEDVPGNPIGSLQELCMGHHWPPPRYDTIAEQGIGTSKKLAKRRAAHQMLMVLKDTGMDVEKLGILKEEHPSNVQSPISTATDSATVGVNHLTDSFQTLKLAKIPTLTPESANHVTTFLRSVPMPSTLVAQNYVSFLHELAIKSGFEVKYIILDECTIDDRFQCVLEIGVLPLMVSMGTGTDTTEAKEQAAKAALHYLHYCTAKKT</sequence>
<dbReference type="PANTHER" id="PTHR24264">
    <property type="entry name" value="TRYPSIN-RELATED"/>
    <property type="match status" value="1"/>
</dbReference>
<feature type="domain" description="DRBM" evidence="15">
    <location>
        <begin position="840"/>
        <end position="908"/>
    </location>
</feature>
<dbReference type="GO" id="GO:0003723">
    <property type="term" value="F:RNA binding"/>
    <property type="evidence" value="ECO:0007669"/>
    <property type="project" value="UniProtKB-UniRule"/>
</dbReference>
<reference evidence="17" key="1">
    <citation type="submission" date="2020-11" db="EMBL/GenBank/DDBJ databases">
        <authorList>
            <person name="Tran Van P."/>
        </authorList>
    </citation>
    <scope>NUCLEOTIDE SEQUENCE</scope>
</reference>
<evidence type="ECO:0000256" key="4">
    <source>
        <dbReference type="ARBA" id="ARBA00022670"/>
    </source>
</evidence>
<evidence type="ECO:0000256" key="10">
    <source>
        <dbReference type="ARBA" id="ARBA00052079"/>
    </source>
</evidence>
<gene>
    <name evidence="17" type="ORF">DSTB1V02_LOCUS6655</name>
</gene>
<evidence type="ECO:0000256" key="3">
    <source>
        <dbReference type="ARBA" id="ARBA00022659"/>
    </source>
</evidence>
<feature type="signal peptide" evidence="14">
    <location>
        <begin position="1"/>
        <end position="19"/>
    </location>
</feature>
<dbReference type="Pfam" id="PF00089">
    <property type="entry name" value="Trypsin"/>
    <property type="match status" value="1"/>
</dbReference>
<keyword evidence="3" id="KW-0768">Sushi</keyword>
<evidence type="ECO:0000259" key="16">
    <source>
        <dbReference type="PROSITE" id="PS50240"/>
    </source>
</evidence>
<dbReference type="PROSITE" id="PS00135">
    <property type="entry name" value="TRYPSIN_SER"/>
    <property type="match status" value="1"/>
</dbReference>
<dbReference type="InterPro" id="IPR050127">
    <property type="entry name" value="Serine_Proteases_S1"/>
</dbReference>
<dbReference type="SUPFAM" id="SSF49854">
    <property type="entry name" value="Spermadhesin, CUB domain"/>
    <property type="match status" value="1"/>
</dbReference>
<keyword evidence="6 13" id="KW-0378">Hydrolase</keyword>
<keyword evidence="12" id="KW-0694">RNA-binding</keyword>
<dbReference type="EMBL" id="LR900763">
    <property type="protein sequence ID" value="CAD7246812.1"/>
    <property type="molecule type" value="Genomic_DNA"/>
</dbReference>
<feature type="domain" description="DRBM" evidence="15">
    <location>
        <begin position="741"/>
        <end position="763"/>
    </location>
</feature>
<evidence type="ECO:0000256" key="12">
    <source>
        <dbReference type="PROSITE-ProRule" id="PRU00266"/>
    </source>
</evidence>
<dbReference type="SUPFAM" id="SSF50494">
    <property type="entry name" value="Trypsin-like serine proteases"/>
    <property type="match status" value="1"/>
</dbReference>
<evidence type="ECO:0000256" key="11">
    <source>
        <dbReference type="ARBA" id="ARBA00066707"/>
    </source>
</evidence>
<dbReference type="InterPro" id="IPR043504">
    <property type="entry name" value="Peptidase_S1_PA_chymotrypsin"/>
</dbReference>
<dbReference type="PRINTS" id="PR00722">
    <property type="entry name" value="CHYMOTRYPSIN"/>
</dbReference>
<feature type="domain" description="DRBM" evidence="15">
    <location>
        <begin position="623"/>
        <end position="690"/>
    </location>
</feature>
<protein>
    <recommendedName>
        <fullName evidence="11">limulus clotting factor C</fullName>
        <ecNumber evidence="11">3.4.21.84</ecNumber>
    </recommendedName>
</protein>
<dbReference type="PROSITE" id="PS00134">
    <property type="entry name" value="TRYPSIN_HIS"/>
    <property type="match status" value="1"/>
</dbReference>